<organism evidence="1 2">
    <name type="scientific">Leersia perrieri</name>
    <dbReference type="NCBI Taxonomy" id="77586"/>
    <lineage>
        <taxon>Eukaryota</taxon>
        <taxon>Viridiplantae</taxon>
        <taxon>Streptophyta</taxon>
        <taxon>Embryophyta</taxon>
        <taxon>Tracheophyta</taxon>
        <taxon>Spermatophyta</taxon>
        <taxon>Magnoliopsida</taxon>
        <taxon>Liliopsida</taxon>
        <taxon>Poales</taxon>
        <taxon>Poaceae</taxon>
        <taxon>BOP clade</taxon>
        <taxon>Oryzoideae</taxon>
        <taxon>Oryzeae</taxon>
        <taxon>Oryzinae</taxon>
        <taxon>Leersia</taxon>
    </lineage>
</organism>
<evidence type="ECO:0000313" key="2">
    <source>
        <dbReference type="Proteomes" id="UP000032180"/>
    </source>
</evidence>
<dbReference type="PROSITE" id="PS50896">
    <property type="entry name" value="LISH"/>
    <property type="match status" value="1"/>
</dbReference>
<accession>A0A0D9W9H0</accession>
<reference evidence="2" key="2">
    <citation type="submission" date="2013-12" db="EMBL/GenBank/DDBJ databases">
        <authorList>
            <person name="Yu Y."/>
            <person name="Lee S."/>
            <person name="de Baynast K."/>
            <person name="Wissotski M."/>
            <person name="Liu L."/>
            <person name="Talag J."/>
            <person name="Goicoechea J."/>
            <person name="Angelova A."/>
            <person name="Jetty R."/>
            <person name="Kudrna D."/>
            <person name="Golser W."/>
            <person name="Rivera L."/>
            <person name="Zhang J."/>
            <person name="Wing R."/>
        </authorList>
    </citation>
    <scope>NUCLEOTIDE SEQUENCE</scope>
</reference>
<name>A0A0D9W9H0_9ORYZ</name>
<dbReference type="HOGENOM" id="CLU_041065_0_0_1"/>
<dbReference type="Gramene" id="LPERR04G20890.1">
    <property type="protein sequence ID" value="LPERR04G20890.1"/>
    <property type="gene ID" value="LPERR04G20890"/>
</dbReference>
<dbReference type="PANTHER" id="PTHR36478">
    <property type="entry name" value="OS04G0614237 PROTEIN-RELATED"/>
    <property type="match status" value="1"/>
</dbReference>
<dbReference type="eggNOG" id="ENOG502R7QY">
    <property type="taxonomic scope" value="Eukaryota"/>
</dbReference>
<proteinExistence type="predicted"/>
<dbReference type="EnsemblPlants" id="LPERR04G20890.1">
    <property type="protein sequence ID" value="LPERR04G20890.1"/>
    <property type="gene ID" value="LPERR04G20890"/>
</dbReference>
<dbReference type="Proteomes" id="UP000032180">
    <property type="component" value="Chromosome 4"/>
</dbReference>
<dbReference type="InterPro" id="IPR006594">
    <property type="entry name" value="LisH"/>
</dbReference>
<dbReference type="STRING" id="77586.A0A0D9W9H0"/>
<reference evidence="1" key="3">
    <citation type="submission" date="2015-04" db="UniProtKB">
        <authorList>
            <consortium name="EnsemblPlants"/>
        </authorList>
    </citation>
    <scope>IDENTIFICATION</scope>
</reference>
<keyword evidence="2" id="KW-1185">Reference proteome</keyword>
<sequence>MSEASKSLSPAAMEFLDGAPPAVVYDYDSGSGSGRRKRKRERYLMSSLEYPCVSRLRHRRLLAFLRRNDYKSTFDALVEETRVYLRVWQLQELVRQGRWPEAVLYVWRFVPSSHLLSDAGKVFLEFIHIHEVIHSILIGDPHGANVAERYERHIKEYPDAKPGIVKIGRILLAIIRSPRLRSVTFNEIDRSSSSSKCLLSFLIDHRSPGLVHRASIDWSLVRIKAAEMIKDLVDKAPDFNDLRKLPSLSDKPHNILPVGSCFHRRRHAKTQGRIPASDIARLYLQKKRGLPSSNLRPEAGESVRAGMQGCRFKNSGNEAMMRPLTITATGQQGFNARYNPTRPVTTAQQEINPTTQHTAGEFVQVRL</sequence>
<dbReference type="AlphaFoldDB" id="A0A0D9W9H0"/>
<dbReference type="PANTHER" id="PTHR36478:SF22">
    <property type="entry name" value="OS04G0616900 PROTEIN"/>
    <property type="match status" value="1"/>
</dbReference>
<evidence type="ECO:0000313" key="1">
    <source>
        <dbReference type="EnsemblPlants" id="LPERR04G20890.1"/>
    </source>
</evidence>
<protein>
    <submittedName>
        <fullName evidence="1">Uncharacterized protein</fullName>
    </submittedName>
</protein>
<reference evidence="1 2" key="1">
    <citation type="submission" date="2012-08" db="EMBL/GenBank/DDBJ databases">
        <title>Oryza genome evolution.</title>
        <authorList>
            <person name="Wing R.A."/>
        </authorList>
    </citation>
    <scope>NUCLEOTIDE SEQUENCE</scope>
</reference>